<dbReference type="InParanoid" id="A0A059B6A4"/>
<evidence type="ECO:0000313" key="1">
    <source>
        <dbReference type="EMBL" id="KCW61554.1"/>
    </source>
</evidence>
<dbReference type="InterPro" id="IPR039128">
    <property type="entry name" value="TRIP4-like"/>
</dbReference>
<reference evidence="1" key="1">
    <citation type="submission" date="2013-07" db="EMBL/GenBank/DDBJ databases">
        <title>The genome of Eucalyptus grandis.</title>
        <authorList>
            <person name="Schmutz J."/>
            <person name="Hayes R."/>
            <person name="Myburg A."/>
            <person name="Tuskan G."/>
            <person name="Grattapaglia D."/>
            <person name="Rokhsar D.S."/>
        </authorList>
    </citation>
    <scope>NUCLEOTIDE SEQUENCE</scope>
    <source>
        <tissue evidence="1">Leaf extractions</tissue>
    </source>
</reference>
<sequence>MEEFHREIYAVNGITQIKFPEHYPVSRLQVEEQACWNGVRLEAQTDFCWLSEQPLIYEAAARGLAQVESPLPMKFPLPNPRDLFSWKPGSILLHVSESK</sequence>
<dbReference type="Gramene" id="KCW61554">
    <property type="protein sequence ID" value="KCW61554"/>
    <property type="gene ID" value="EUGRSUZ_H04286"/>
</dbReference>
<dbReference type="PANTHER" id="PTHR12963:SF0">
    <property type="entry name" value="EXPRESSED PROTEIN"/>
    <property type="match status" value="1"/>
</dbReference>
<proteinExistence type="predicted"/>
<accession>A0A059B6A4</accession>
<dbReference type="STRING" id="71139.A0A059B6A4"/>
<protein>
    <submittedName>
        <fullName evidence="1">Uncharacterized protein</fullName>
    </submittedName>
</protein>
<gene>
    <name evidence="1" type="ORF">EUGRSUZ_H04286</name>
</gene>
<dbReference type="PANTHER" id="PTHR12963">
    <property type="entry name" value="THYROID RECEPTOR INTERACTING PROTEIN RELATED"/>
    <property type="match status" value="1"/>
</dbReference>
<dbReference type="AlphaFoldDB" id="A0A059B6A4"/>
<name>A0A059B6A4_EUCGR</name>
<dbReference type="EMBL" id="KK198760">
    <property type="protein sequence ID" value="KCW61554.1"/>
    <property type="molecule type" value="Genomic_DNA"/>
</dbReference>
<organism evidence="1">
    <name type="scientific">Eucalyptus grandis</name>
    <name type="common">Flooded gum</name>
    <dbReference type="NCBI Taxonomy" id="71139"/>
    <lineage>
        <taxon>Eukaryota</taxon>
        <taxon>Viridiplantae</taxon>
        <taxon>Streptophyta</taxon>
        <taxon>Embryophyta</taxon>
        <taxon>Tracheophyta</taxon>
        <taxon>Spermatophyta</taxon>
        <taxon>Magnoliopsida</taxon>
        <taxon>eudicotyledons</taxon>
        <taxon>Gunneridae</taxon>
        <taxon>Pentapetalae</taxon>
        <taxon>rosids</taxon>
        <taxon>malvids</taxon>
        <taxon>Myrtales</taxon>
        <taxon>Myrtaceae</taxon>
        <taxon>Myrtoideae</taxon>
        <taxon>Eucalypteae</taxon>
        <taxon>Eucalyptus</taxon>
    </lineage>
</organism>